<evidence type="ECO:0000313" key="1">
    <source>
        <dbReference type="EMBL" id="KAG5263760.1"/>
    </source>
</evidence>
<reference evidence="1" key="1">
    <citation type="submission" date="2020-10" db="EMBL/GenBank/DDBJ databases">
        <title>Chromosome-scale genome assembly of the Allis shad, Alosa alosa.</title>
        <authorList>
            <person name="Margot Z."/>
            <person name="Christophe K."/>
            <person name="Cabau C."/>
            <person name="Louis A."/>
            <person name="Berthelot C."/>
            <person name="Parey E."/>
            <person name="Roest Crollius H."/>
            <person name="Montfort J."/>
            <person name="Robinson-Rechavi M."/>
            <person name="Bucao C."/>
            <person name="Bouchez O."/>
            <person name="Gislard M."/>
            <person name="Lluch J."/>
            <person name="Milhes M."/>
            <person name="Lampietro C."/>
            <person name="Lopez Roques C."/>
            <person name="Donnadieu C."/>
            <person name="Braasch I."/>
            <person name="Desvignes T."/>
            <person name="Postlethwait J."/>
            <person name="Bobe J."/>
            <person name="Guiguen Y."/>
        </authorList>
    </citation>
    <scope>NUCLEOTIDE SEQUENCE</scope>
    <source>
        <strain evidence="1">M-15738</strain>
        <tissue evidence="1">Blood</tissue>
    </source>
</reference>
<gene>
    <name evidence="1" type="ORF">AALO_G00268270</name>
</gene>
<evidence type="ECO:0000313" key="2">
    <source>
        <dbReference type="Proteomes" id="UP000823561"/>
    </source>
</evidence>
<dbReference type="Proteomes" id="UP000823561">
    <property type="component" value="Chromosome 21"/>
</dbReference>
<protein>
    <submittedName>
        <fullName evidence="1">Uncharacterized protein</fullName>
    </submittedName>
</protein>
<dbReference type="EMBL" id="JADWDJ010000021">
    <property type="protein sequence ID" value="KAG5263760.1"/>
    <property type="molecule type" value="Genomic_DNA"/>
</dbReference>
<organism evidence="1 2">
    <name type="scientific">Alosa alosa</name>
    <name type="common">allis shad</name>
    <dbReference type="NCBI Taxonomy" id="278164"/>
    <lineage>
        <taxon>Eukaryota</taxon>
        <taxon>Metazoa</taxon>
        <taxon>Chordata</taxon>
        <taxon>Craniata</taxon>
        <taxon>Vertebrata</taxon>
        <taxon>Euteleostomi</taxon>
        <taxon>Actinopterygii</taxon>
        <taxon>Neopterygii</taxon>
        <taxon>Teleostei</taxon>
        <taxon>Clupei</taxon>
        <taxon>Clupeiformes</taxon>
        <taxon>Clupeoidei</taxon>
        <taxon>Clupeidae</taxon>
        <taxon>Alosa</taxon>
    </lineage>
</organism>
<comment type="caution">
    <text evidence="1">The sequence shown here is derived from an EMBL/GenBank/DDBJ whole genome shotgun (WGS) entry which is preliminary data.</text>
</comment>
<dbReference type="AlphaFoldDB" id="A0AAV6FM33"/>
<proteinExistence type="predicted"/>
<name>A0AAV6FM33_9TELE</name>
<sequence>MPATVCAHTAQTTLHLQDNNRNVCQWGLGFGQLRNPSIYFQSPCTHHQLDTQPRFHVCFHSQFINWTHMRIVSVQK</sequence>
<accession>A0AAV6FM33</accession>
<keyword evidence="2" id="KW-1185">Reference proteome</keyword>